<evidence type="ECO:0000313" key="4">
    <source>
        <dbReference type="EMBL" id="KAK9265436.1"/>
    </source>
</evidence>
<sequence length="526" mass="60262">MALSFVFYSIAAVYTYIAEKIRGQLAEKTGEYVVEKIQEYVALPIGHLFFYKSNIGNFRTRRENLEKTRDKVQRLVDAAERKGEVILQNVREWLADVNKIIEESRELFDDELQSNLKLLYRRSSYAKKMTVDVDKLIQVGNNLVKVYTSAVRFGSRDGIFKDIMEALKDDKIKVIGIYGMPGVGKTTLAKQVMQQAKDDKLFDEVLMAVVSQTPDWEKIQRQIEGQGSTQDKKRILIVLDDIWENVELDVAIGVSFGMKQEGWKVVLTSRKKDVYDRMGTGKNFSVEVISEDEAWNLFRKTAGDSIESSDLHPLAVEIAKECGGLPIAIVTIASTIKGKDKSFLRDVLTELRNSTQEQLVNSTIEFSYRHVDKEEAKKIFLLCCLFPEDYDIPIQVLMMYGMGLRWFEGVGTVEEARDRVHRLVHSLKSSCLLQDGNYNFKLPALETLSLERCPKMQTFSSGYVSTPKLETVEVDYEEAWKGDLNSTMDHLFQEKWLKRGGDDGYEDLVLRKKKKKKKNGREGIRL</sequence>
<proteinExistence type="predicted"/>
<dbReference type="SUPFAM" id="SSF52540">
    <property type="entry name" value="P-loop containing nucleoside triphosphate hydrolases"/>
    <property type="match status" value="1"/>
</dbReference>
<dbReference type="GO" id="GO:0043531">
    <property type="term" value="F:ADP binding"/>
    <property type="evidence" value="ECO:0007669"/>
    <property type="project" value="InterPro"/>
</dbReference>
<feature type="domain" description="NB-ARC" evidence="3">
    <location>
        <begin position="161"/>
        <end position="223"/>
    </location>
</feature>
<dbReference type="AlphaFoldDB" id="A0AAP0N3I6"/>
<keyword evidence="2" id="KW-0067">ATP-binding</keyword>
<dbReference type="Gene3D" id="1.10.8.430">
    <property type="entry name" value="Helical domain of apoptotic protease-activating factors"/>
    <property type="match status" value="1"/>
</dbReference>
<keyword evidence="1" id="KW-0611">Plant defense</keyword>
<reference evidence="4 5" key="1">
    <citation type="journal article" date="2024" name="Plant J.">
        <title>Genome sequences and population genomics reveal climatic adaptation and genomic divergence between two closely related sweetgum species.</title>
        <authorList>
            <person name="Xu W.Q."/>
            <person name="Ren C.Q."/>
            <person name="Zhang X.Y."/>
            <person name="Comes H.P."/>
            <person name="Liu X.H."/>
            <person name="Li Y.G."/>
            <person name="Kettle C.J."/>
            <person name="Jalonen R."/>
            <person name="Gaisberger H."/>
            <person name="Ma Y.Z."/>
            <person name="Qiu Y.X."/>
        </authorList>
    </citation>
    <scope>NUCLEOTIDE SEQUENCE [LARGE SCALE GENOMIC DNA]</scope>
    <source>
        <strain evidence="4">Hangzhou</strain>
    </source>
</reference>
<dbReference type="PANTHER" id="PTHR33463">
    <property type="entry name" value="NB-ARC DOMAIN-CONTAINING PROTEIN-RELATED"/>
    <property type="match status" value="1"/>
</dbReference>
<dbReference type="InterPro" id="IPR027417">
    <property type="entry name" value="P-loop_NTPase"/>
</dbReference>
<dbReference type="GO" id="GO:0005524">
    <property type="term" value="F:ATP binding"/>
    <property type="evidence" value="ECO:0007669"/>
    <property type="project" value="UniProtKB-KW"/>
</dbReference>
<dbReference type="InterPro" id="IPR050905">
    <property type="entry name" value="Plant_NBS-LRR"/>
</dbReference>
<dbReference type="GO" id="GO:0006952">
    <property type="term" value="P:defense response"/>
    <property type="evidence" value="ECO:0007669"/>
    <property type="project" value="UniProtKB-KW"/>
</dbReference>
<dbReference type="EMBL" id="JBBPBK010000396">
    <property type="protein sequence ID" value="KAK9265436.1"/>
    <property type="molecule type" value="Genomic_DNA"/>
</dbReference>
<name>A0AAP0N3I6_LIQFO</name>
<comment type="caution">
    <text evidence="4">The sequence shown here is derived from an EMBL/GenBank/DDBJ whole genome shotgun (WGS) entry which is preliminary data.</text>
</comment>
<gene>
    <name evidence="4" type="ORF">L1049_012380</name>
</gene>
<evidence type="ECO:0000256" key="1">
    <source>
        <dbReference type="ARBA" id="ARBA00022821"/>
    </source>
</evidence>
<feature type="domain" description="NB-ARC" evidence="3">
    <location>
        <begin position="232"/>
        <end position="303"/>
    </location>
</feature>
<dbReference type="InterPro" id="IPR002182">
    <property type="entry name" value="NB-ARC"/>
</dbReference>
<keyword evidence="2" id="KW-0547">Nucleotide-binding</keyword>
<evidence type="ECO:0000256" key="2">
    <source>
        <dbReference type="ARBA" id="ARBA00022840"/>
    </source>
</evidence>
<dbReference type="Pfam" id="PF00931">
    <property type="entry name" value="NB-ARC"/>
    <property type="match status" value="2"/>
</dbReference>
<dbReference type="InterPro" id="IPR042197">
    <property type="entry name" value="Apaf_helical"/>
</dbReference>
<dbReference type="PRINTS" id="PR00364">
    <property type="entry name" value="DISEASERSIST"/>
</dbReference>
<dbReference type="Proteomes" id="UP001415857">
    <property type="component" value="Unassembled WGS sequence"/>
</dbReference>
<protein>
    <recommendedName>
        <fullName evidence="3">NB-ARC domain-containing protein</fullName>
    </recommendedName>
</protein>
<evidence type="ECO:0000313" key="5">
    <source>
        <dbReference type="Proteomes" id="UP001415857"/>
    </source>
</evidence>
<evidence type="ECO:0000259" key="3">
    <source>
        <dbReference type="Pfam" id="PF00931"/>
    </source>
</evidence>
<dbReference type="Gene3D" id="3.40.50.300">
    <property type="entry name" value="P-loop containing nucleotide triphosphate hydrolases"/>
    <property type="match status" value="1"/>
</dbReference>
<accession>A0AAP0N3I6</accession>
<organism evidence="4 5">
    <name type="scientific">Liquidambar formosana</name>
    <name type="common">Formosan gum</name>
    <dbReference type="NCBI Taxonomy" id="63359"/>
    <lineage>
        <taxon>Eukaryota</taxon>
        <taxon>Viridiplantae</taxon>
        <taxon>Streptophyta</taxon>
        <taxon>Embryophyta</taxon>
        <taxon>Tracheophyta</taxon>
        <taxon>Spermatophyta</taxon>
        <taxon>Magnoliopsida</taxon>
        <taxon>eudicotyledons</taxon>
        <taxon>Gunneridae</taxon>
        <taxon>Pentapetalae</taxon>
        <taxon>Saxifragales</taxon>
        <taxon>Altingiaceae</taxon>
        <taxon>Liquidambar</taxon>
    </lineage>
</organism>
<keyword evidence="5" id="KW-1185">Reference proteome</keyword>
<dbReference type="PANTHER" id="PTHR33463:SF198">
    <property type="entry name" value="RPP4C3"/>
    <property type="match status" value="1"/>
</dbReference>